<dbReference type="HOGENOM" id="CLU_197644_0_0_10"/>
<dbReference type="STRING" id="1094466.KQS_10355"/>
<name>H8XVN6_FLAIG</name>
<dbReference type="KEGG" id="fin:KQS_10355"/>
<evidence type="ECO:0000313" key="3">
    <source>
        <dbReference type="Proteomes" id="UP000007599"/>
    </source>
</evidence>
<dbReference type="EMBL" id="HE774682">
    <property type="protein sequence ID" value="CCG54000.1"/>
    <property type="molecule type" value="Genomic_DNA"/>
</dbReference>
<accession>H8XVN6</accession>
<dbReference type="InterPro" id="IPR045764">
    <property type="entry name" value="DUF6132"/>
</dbReference>
<dbReference type="PATRIC" id="fig|1094466.5.peg.2034"/>
<reference evidence="2 3" key="1">
    <citation type="journal article" date="2012" name="J. Bacteriol.">
        <title>Complete Genome Sequence of Flavobacterium indicum GPSTA100-9T, Isolated from Warm Spring Water.</title>
        <authorList>
            <person name="Barbier P."/>
            <person name="Houel A."/>
            <person name="Loux V."/>
            <person name="Poulain J."/>
            <person name="Bernardet J.F."/>
            <person name="Touchon M."/>
            <person name="Duchaud E."/>
        </authorList>
    </citation>
    <scope>NUCLEOTIDE SEQUENCE [LARGE SCALE GENOMIC DNA]</scope>
    <source>
        <strain evidence="3">DSM 17447 / CIP 109464 / GPTSA100-9</strain>
    </source>
</reference>
<reference evidence="3" key="2">
    <citation type="submission" date="2012-03" db="EMBL/GenBank/DDBJ databases">
        <title>Complete genome sequence of Flavobacterium indicum GPTSA100-9T, isolated from warm spring water.</title>
        <authorList>
            <person name="Barbier P."/>
            <person name="Houel A."/>
            <person name="Loux V."/>
            <person name="Poulain J."/>
            <person name="Bernardet J.-F."/>
            <person name="Touchon M."/>
            <person name="Duchaud E."/>
        </authorList>
    </citation>
    <scope>NUCLEOTIDE SEQUENCE [LARGE SCALE GENOMIC DNA]</scope>
    <source>
        <strain evidence="3">DSM 17447 / CIP 109464 / GPTSA100-9</strain>
    </source>
</reference>
<proteinExistence type="predicted"/>
<keyword evidence="3" id="KW-1185">Reference proteome</keyword>
<dbReference type="eggNOG" id="COG0607">
    <property type="taxonomic scope" value="Bacteria"/>
</dbReference>
<gene>
    <name evidence="2" type="ordered locus">KQS_10355</name>
</gene>
<sequence length="68" mass="7527">MQLILKYKLTLLGVILGAGVGYWYYSNIGCESGTCVITSKPVNSTLYFALMGGLVFNIFEKKQSIKKN</sequence>
<dbReference type="Pfam" id="PF19628">
    <property type="entry name" value="DUF6132"/>
    <property type="match status" value="1"/>
</dbReference>
<feature type="transmembrane region" description="Helical" evidence="1">
    <location>
        <begin position="7"/>
        <end position="25"/>
    </location>
</feature>
<keyword evidence="1" id="KW-0812">Transmembrane</keyword>
<protein>
    <submittedName>
        <fullName evidence="2">Uncharacterized protein</fullName>
    </submittedName>
</protein>
<feature type="transmembrane region" description="Helical" evidence="1">
    <location>
        <begin position="45"/>
        <end position="60"/>
    </location>
</feature>
<dbReference type="OrthoDB" id="2062758at2"/>
<keyword evidence="1" id="KW-0472">Membrane</keyword>
<evidence type="ECO:0000313" key="2">
    <source>
        <dbReference type="EMBL" id="CCG54000.1"/>
    </source>
</evidence>
<keyword evidence="1" id="KW-1133">Transmembrane helix</keyword>
<dbReference type="Proteomes" id="UP000007599">
    <property type="component" value="Chromosome I"/>
</dbReference>
<dbReference type="RefSeq" id="WP_014389118.1">
    <property type="nucleotide sequence ID" value="NC_017025.1"/>
</dbReference>
<evidence type="ECO:0000256" key="1">
    <source>
        <dbReference type="SAM" id="Phobius"/>
    </source>
</evidence>
<dbReference type="AlphaFoldDB" id="H8XVN6"/>
<organism evidence="2 3">
    <name type="scientific">Flavobacterium indicum (strain DSM 17447 / CIP 109464 / GPTSA100-9)</name>
    <dbReference type="NCBI Taxonomy" id="1094466"/>
    <lineage>
        <taxon>Bacteria</taxon>
        <taxon>Pseudomonadati</taxon>
        <taxon>Bacteroidota</taxon>
        <taxon>Flavobacteriia</taxon>
        <taxon>Flavobacteriales</taxon>
        <taxon>Flavobacteriaceae</taxon>
        <taxon>Flavobacterium</taxon>
    </lineage>
</organism>